<proteinExistence type="predicted"/>
<accession>A0A7S3JPZ4</accession>
<evidence type="ECO:0000313" key="1">
    <source>
        <dbReference type="EMBL" id="CAE0358956.1"/>
    </source>
</evidence>
<organism evidence="1">
    <name type="scientific">Euplotes harpa</name>
    <dbReference type="NCBI Taxonomy" id="151035"/>
    <lineage>
        <taxon>Eukaryota</taxon>
        <taxon>Sar</taxon>
        <taxon>Alveolata</taxon>
        <taxon>Ciliophora</taxon>
        <taxon>Intramacronucleata</taxon>
        <taxon>Spirotrichea</taxon>
        <taxon>Hypotrichia</taxon>
        <taxon>Euplotida</taxon>
        <taxon>Euplotidae</taxon>
        <taxon>Euplotes</taxon>
    </lineage>
</organism>
<sequence length="191" mass="22123">MELDALTEFINTLPDFGEEVELFHAECKKCKLNITDFRIIMTKAPDSDDEEYCFIINNIEWIAYIAKMSCKFMIRVKDDCAYTISTKKRSDAIAVISLLYTKLNGTSLPIYSLSKEDFKKLQISRPKKSKVEKVVKPEEKFRIRTNPDESLEESSYGPEKRIEDLKDQKSLEKVLSRIKDSGIENGNELFK</sequence>
<name>A0A7S3JPZ4_9SPIT</name>
<protein>
    <submittedName>
        <fullName evidence="1">Uncharacterized protein</fullName>
    </submittedName>
</protein>
<reference evidence="1" key="1">
    <citation type="submission" date="2021-01" db="EMBL/GenBank/DDBJ databases">
        <authorList>
            <person name="Corre E."/>
            <person name="Pelletier E."/>
            <person name="Niang G."/>
            <person name="Scheremetjew M."/>
            <person name="Finn R."/>
            <person name="Kale V."/>
            <person name="Holt S."/>
            <person name="Cochrane G."/>
            <person name="Meng A."/>
            <person name="Brown T."/>
            <person name="Cohen L."/>
        </authorList>
    </citation>
    <scope>NUCLEOTIDE SEQUENCE</scope>
    <source>
        <strain evidence="1">FSP1.4</strain>
    </source>
</reference>
<dbReference type="AlphaFoldDB" id="A0A7S3JPZ4"/>
<dbReference type="EMBL" id="HBII01042787">
    <property type="protein sequence ID" value="CAE0358956.1"/>
    <property type="molecule type" value="Transcribed_RNA"/>
</dbReference>
<gene>
    <name evidence="1" type="ORF">EHAR0213_LOCUS17880</name>
</gene>